<evidence type="ECO:0000313" key="2">
    <source>
        <dbReference type="EMBL" id="TDW22977.1"/>
    </source>
</evidence>
<organism evidence="2 3">
    <name type="scientific">Kribbella kalugense</name>
    <dbReference type="NCBI Taxonomy" id="2512221"/>
    <lineage>
        <taxon>Bacteria</taxon>
        <taxon>Bacillati</taxon>
        <taxon>Actinomycetota</taxon>
        <taxon>Actinomycetes</taxon>
        <taxon>Propionibacteriales</taxon>
        <taxon>Kribbellaceae</taxon>
        <taxon>Kribbella</taxon>
    </lineage>
</organism>
<evidence type="ECO:0000313" key="3">
    <source>
        <dbReference type="Proteomes" id="UP000295447"/>
    </source>
</evidence>
<keyword evidence="3" id="KW-1185">Reference proteome</keyword>
<comment type="caution">
    <text evidence="2">The sequence shown here is derived from an EMBL/GenBank/DDBJ whole genome shotgun (WGS) entry which is preliminary data.</text>
</comment>
<dbReference type="EMBL" id="SODF01000001">
    <property type="protein sequence ID" value="TDW22977.1"/>
    <property type="molecule type" value="Genomic_DNA"/>
</dbReference>
<gene>
    <name evidence="2" type="ORF">EV650_1826</name>
</gene>
<name>A0A4R7ZXS1_9ACTN</name>
<accession>A0A4R7ZXS1</accession>
<keyword evidence="1" id="KW-0812">Transmembrane</keyword>
<keyword evidence="1" id="KW-1133">Transmembrane helix</keyword>
<evidence type="ECO:0000256" key="1">
    <source>
        <dbReference type="SAM" id="Phobius"/>
    </source>
</evidence>
<sequence length="68" mass="7027">MAGNQVLAMLLIFCVFLTAAKHWKKVLAVLAAAAMTAICVGVITVVGAVHGDVEAPAPVTEPNTTQPR</sequence>
<dbReference type="Proteomes" id="UP000295447">
    <property type="component" value="Unassembled WGS sequence"/>
</dbReference>
<dbReference type="AlphaFoldDB" id="A0A4R7ZXS1"/>
<proteinExistence type="predicted"/>
<reference evidence="2 3" key="1">
    <citation type="submission" date="2019-03" db="EMBL/GenBank/DDBJ databases">
        <title>Genomic Encyclopedia of Type Strains, Phase III (KMG-III): the genomes of soil and plant-associated and newly described type strains.</title>
        <authorList>
            <person name="Whitman W."/>
        </authorList>
    </citation>
    <scope>NUCLEOTIDE SEQUENCE [LARGE SCALE GENOMIC DNA]</scope>
    <source>
        <strain evidence="2 3">VKM Ac-2570</strain>
    </source>
</reference>
<protein>
    <submittedName>
        <fullName evidence="2">Uncharacterized protein</fullName>
    </submittedName>
</protein>
<feature type="transmembrane region" description="Helical" evidence="1">
    <location>
        <begin position="30"/>
        <end position="49"/>
    </location>
</feature>
<keyword evidence="1" id="KW-0472">Membrane</keyword>